<evidence type="ECO:0000313" key="2">
    <source>
        <dbReference type="EMBL" id="KAK7247039.1"/>
    </source>
</evidence>
<proteinExistence type="predicted"/>
<keyword evidence="3" id="KW-1185">Reference proteome</keyword>
<comment type="caution">
    <text evidence="2">The sequence shown here is derived from an EMBL/GenBank/DDBJ whole genome shotgun (WGS) entry which is preliminary data.</text>
</comment>
<dbReference type="Proteomes" id="UP001372338">
    <property type="component" value="Unassembled WGS sequence"/>
</dbReference>
<dbReference type="EMBL" id="JAYWIO010000008">
    <property type="protein sequence ID" value="KAK7247039.1"/>
    <property type="molecule type" value="Genomic_DNA"/>
</dbReference>
<name>A0AAN9E5Z2_CROPI</name>
<reference evidence="2 3" key="1">
    <citation type="submission" date="2024-01" db="EMBL/GenBank/DDBJ databases">
        <title>The genomes of 5 underutilized Papilionoideae crops provide insights into root nodulation and disease resistanc.</title>
        <authorList>
            <person name="Yuan L."/>
        </authorList>
    </citation>
    <scope>NUCLEOTIDE SEQUENCE [LARGE SCALE GENOMIC DNA]</scope>
    <source>
        <strain evidence="2">ZHUSHIDOU_FW_LH</strain>
        <tissue evidence="2">Leaf</tissue>
    </source>
</reference>
<feature type="compositionally biased region" description="Polar residues" evidence="1">
    <location>
        <begin position="44"/>
        <end position="66"/>
    </location>
</feature>
<organism evidence="2 3">
    <name type="scientific">Crotalaria pallida</name>
    <name type="common">Smooth rattlebox</name>
    <name type="synonym">Crotalaria striata</name>
    <dbReference type="NCBI Taxonomy" id="3830"/>
    <lineage>
        <taxon>Eukaryota</taxon>
        <taxon>Viridiplantae</taxon>
        <taxon>Streptophyta</taxon>
        <taxon>Embryophyta</taxon>
        <taxon>Tracheophyta</taxon>
        <taxon>Spermatophyta</taxon>
        <taxon>Magnoliopsida</taxon>
        <taxon>eudicotyledons</taxon>
        <taxon>Gunneridae</taxon>
        <taxon>Pentapetalae</taxon>
        <taxon>rosids</taxon>
        <taxon>fabids</taxon>
        <taxon>Fabales</taxon>
        <taxon>Fabaceae</taxon>
        <taxon>Papilionoideae</taxon>
        <taxon>50 kb inversion clade</taxon>
        <taxon>genistoids sensu lato</taxon>
        <taxon>core genistoids</taxon>
        <taxon>Crotalarieae</taxon>
        <taxon>Crotalaria</taxon>
    </lineage>
</organism>
<gene>
    <name evidence="2" type="ORF">RIF29_41915</name>
</gene>
<protein>
    <submittedName>
        <fullName evidence="2">Uncharacterized protein</fullName>
    </submittedName>
</protein>
<feature type="region of interest" description="Disordered" evidence="1">
    <location>
        <begin position="38"/>
        <end position="66"/>
    </location>
</feature>
<evidence type="ECO:0000256" key="1">
    <source>
        <dbReference type="SAM" id="MobiDB-lite"/>
    </source>
</evidence>
<dbReference type="AlphaFoldDB" id="A0AAN9E5Z2"/>
<evidence type="ECO:0000313" key="3">
    <source>
        <dbReference type="Proteomes" id="UP001372338"/>
    </source>
</evidence>
<sequence length="66" mass="7055">MPPFTSNFERPRLPWTPSESLVNANTLLPPSLTLFPVHSPAANPRSSFTATVPVTSTPIPAADTNP</sequence>
<accession>A0AAN9E5Z2</accession>